<comment type="caution">
    <text evidence="1">The sequence shown here is derived from an EMBL/GenBank/DDBJ whole genome shotgun (WGS) entry which is preliminary data.</text>
</comment>
<dbReference type="Proteomes" id="UP000828390">
    <property type="component" value="Unassembled WGS sequence"/>
</dbReference>
<dbReference type="EMBL" id="JAIWYP010000011">
    <property type="protein sequence ID" value="KAH3738971.1"/>
    <property type="molecule type" value="Genomic_DNA"/>
</dbReference>
<reference evidence="1" key="1">
    <citation type="journal article" date="2019" name="bioRxiv">
        <title>The Genome of the Zebra Mussel, Dreissena polymorpha: A Resource for Invasive Species Research.</title>
        <authorList>
            <person name="McCartney M.A."/>
            <person name="Auch B."/>
            <person name="Kono T."/>
            <person name="Mallez S."/>
            <person name="Zhang Y."/>
            <person name="Obille A."/>
            <person name="Becker A."/>
            <person name="Abrahante J.E."/>
            <person name="Garbe J."/>
            <person name="Badalamenti J.P."/>
            <person name="Herman A."/>
            <person name="Mangelson H."/>
            <person name="Liachko I."/>
            <person name="Sullivan S."/>
            <person name="Sone E.D."/>
            <person name="Koren S."/>
            <person name="Silverstein K.A.T."/>
            <person name="Beckman K.B."/>
            <person name="Gohl D.M."/>
        </authorList>
    </citation>
    <scope>NUCLEOTIDE SEQUENCE</scope>
    <source>
        <strain evidence="1">Duluth1</strain>
        <tissue evidence="1">Whole animal</tissue>
    </source>
</reference>
<gene>
    <name evidence="1" type="ORF">DPMN_045615</name>
</gene>
<evidence type="ECO:0000313" key="2">
    <source>
        <dbReference type="Proteomes" id="UP000828390"/>
    </source>
</evidence>
<reference evidence="1" key="2">
    <citation type="submission" date="2020-11" db="EMBL/GenBank/DDBJ databases">
        <authorList>
            <person name="McCartney M.A."/>
            <person name="Auch B."/>
            <person name="Kono T."/>
            <person name="Mallez S."/>
            <person name="Becker A."/>
            <person name="Gohl D.M."/>
            <person name="Silverstein K.A.T."/>
            <person name="Koren S."/>
            <person name="Bechman K.B."/>
            <person name="Herman A."/>
            <person name="Abrahante J.E."/>
            <person name="Garbe J."/>
        </authorList>
    </citation>
    <scope>NUCLEOTIDE SEQUENCE</scope>
    <source>
        <strain evidence="1">Duluth1</strain>
        <tissue evidence="1">Whole animal</tissue>
    </source>
</reference>
<accession>A0A9D4I1J4</accession>
<sequence length="127" mass="14377">MLQKLFQLGSANCSLSTRVQWRQSLKTKRLPDCSKRVTISAARLVSARNTVTCTRRSTRLMTAQDTRSTTSCRLGQTSCKMTLVFRSNTRTRRARGCWATSSEVCEKCLDCKLDHIHITIMNSVTEV</sequence>
<proteinExistence type="predicted"/>
<dbReference type="AlphaFoldDB" id="A0A9D4I1J4"/>
<protein>
    <submittedName>
        <fullName evidence="1">Uncharacterized protein</fullName>
    </submittedName>
</protein>
<keyword evidence="2" id="KW-1185">Reference proteome</keyword>
<evidence type="ECO:0000313" key="1">
    <source>
        <dbReference type="EMBL" id="KAH3738971.1"/>
    </source>
</evidence>
<organism evidence="1 2">
    <name type="scientific">Dreissena polymorpha</name>
    <name type="common">Zebra mussel</name>
    <name type="synonym">Mytilus polymorpha</name>
    <dbReference type="NCBI Taxonomy" id="45954"/>
    <lineage>
        <taxon>Eukaryota</taxon>
        <taxon>Metazoa</taxon>
        <taxon>Spiralia</taxon>
        <taxon>Lophotrochozoa</taxon>
        <taxon>Mollusca</taxon>
        <taxon>Bivalvia</taxon>
        <taxon>Autobranchia</taxon>
        <taxon>Heteroconchia</taxon>
        <taxon>Euheterodonta</taxon>
        <taxon>Imparidentia</taxon>
        <taxon>Neoheterodontei</taxon>
        <taxon>Myida</taxon>
        <taxon>Dreissenoidea</taxon>
        <taxon>Dreissenidae</taxon>
        <taxon>Dreissena</taxon>
    </lineage>
</organism>
<name>A0A9D4I1J4_DREPO</name>